<dbReference type="Pfam" id="PF19239">
    <property type="entry name" value="GIY_YIG_domain"/>
    <property type="match status" value="1"/>
</dbReference>
<evidence type="ECO:0000313" key="1">
    <source>
        <dbReference type="Proteomes" id="UP000515163"/>
    </source>
</evidence>
<dbReference type="OrthoDB" id="1922121at2759"/>
<evidence type="ECO:0000313" key="2">
    <source>
        <dbReference type="RefSeq" id="XP_031564973.1"/>
    </source>
</evidence>
<dbReference type="RefSeq" id="XP_031564973.1">
    <property type="nucleotide sequence ID" value="XM_031709113.1"/>
</dbReference>
<dbReference type="GeneID" id="116300276"/>
<keyword evidence="1" id="KW-1185">Reference proteome</keyword>
<gene>
    <name evidence="2" type="primary">LOC116300276</name>
</gene>
<dbReference type="InParanoid" id="A0A6P8IA56"/>
<accession>A0A6P8IA56</accession>
<sequence>MPRKPFREKVARVFPLAPCWSDWYTALVPEAHNSTDYEPRARGHNGSIYSNIRGRFRENYDDGIYELGFSLKGEKIQVVYIGSAHRDGPGSINERIEEYCRNGSHKSALINKAIKDGYTMLVRAKNLRGSKEFVWDSENKYLKEYNYAWNQRNNGNIRRNVPARG</sequence>
<dbReference type="Proteomes" id="UP000515163">
    <property type="component" value="Unplaced"/>
</dbReference>
<proteinExistence type="predicted"/>
<dbReference type="AlphaFoldDB" id="A0A6P8IA56"/>
<reference evidence="2" key="1">
    <citation type="submission" date="2025-08" db="UniProtKB">
        <authorList>
            <consortium name="RefSeq"/>
        </authorList>
    </citation>
    <scope>IDENTIFICATION</scope>
    <source>
        <tissue evidence="2">Tentacle</tissue>
    </source>
</reference>
<organism evidence="1 2">
    <name type="scientific">Actinia tenebrosa</name>
    <name type="common">Australian red waratah sea anemone</name>
    <dbReference type="NCBI Taxonomy" id="6105"/>
    <lineage>
        <taxon>Eukaryota</taxon>
        <taxon>Metazoa</taxon>
        <taxon>Cnidaria</taxon>
        <taxon>Anthozoa</taxon>
        <taxon>Hexacorallia</taxon>
        <taxon>Actiniaria</taxon>
        <taxon>Actiniidae</taxon>
        <taxon>Actinia</taxon>
    </lineage>
</organism>
<name>A0A6P8IA56_ACTTE</name>
<dbReference type="KEGG" id="aten:116300276"/>
<protein>
    <submittedName>
        <fullName evidence="2">Uncharacterized protein LOC116300276</fullName>
    </submittedName>
</protein>